<feature type="transmembrane region" description="Helical" evidence="6">
    <location>
        <begin position="182"/>
        <end position="201"/>
    </location>
</feature>
<feature type="transmembrane region" description="Helical" evidence="6">
    <location>
        <begin position="252"/>
        <end position="272"/>
    </location>
</feature>
<accession>A0A7W6HY95</accession>
<dbReference type="AlphaFoldDB" id="A0A7W6HY95"/>
<dbReference type="GeneID" id="93099996"/>
<feature type="transmembrane region" description="Helical" evidence="6">
    <location>
        <begin position="310"/>
        <end position="329"/>
    </location>
</feature>
<feature type="transmembrane region" description="Helical" evidence="6">
    <location>
        <begin position="155"/>
        <end position="176"/>
    </location>
</feature>
<dbReference type="Proteomes" id="UP000546007">
    <property type="component" value="Unassembled WGS sequence"/>
</dbReference>
<keyword evidence="8" id="KW-1185">Reference proteome</keyword>
<feature type="transmembrane region" description="Helical" evidence="6">
    <location>
        <begin position="400"/>
        <end position="417"/>
    </location>
</feature>
<dbReference type="InterPro" id="IPR050833">
    <property type="entry name" value="Poly_Biosynth_Transport"/>
</dbReference>
<comment type="caution">
    <text evidence="7">The sequence shown here is derived from an EMBL/GenBank/DDBJ whole genome shotgun (WGS) entry which is preliminary data.</text>
</comment>
<sequence length="512" mass="58818">MIRLRKTALNSGITLLFFILTVLVNFVARKMFLVYLGTEYLGLNTTLMSVIDFLFLMELGVTSSVAVALYKPLAENDQSRINELMWLMRYFFRYVALAILLIGLLLSPLIPSLTAKSEVGIMSSYIAYVVFLLVAVANFFFGYPRVLFRADQKNYILVIASNIITYVKICIQVVLVYYTSNYIYWLFVELVFGVFGHYYVLCQYKAHYNNLEQKSHLSFRKLLQSYDDVFYDAKRIAIQSFSSYVSKQSSNIIIATVINLSTVTYFGNYMMLFNNINMMIWTVMQNVWAGVGDLVVTSTREQVYRVYRELLALSFYVQIIIAFGLLVLAQDFIALWLGEEYVLAPTILYLLVACLTLGAFTNTNTCFLAAYRLFNDAWISIVEACLTVGLGILFAFKFGVFGVVGGMLAGIFLLFLWKPYYLYRKVFPFPLISYFLIVGKMFFFSIIIYLGVNQWIVSPLKDWLNVSNLGEWFVWALGSTSVYAVVLGIFLYIFDTGFSTFVKRFISIRRKV</sequence>
<feature type="transmembrane region" description="Helical" evidence="6">
    <location>
        <begin position="429"/>
        <end position="452"/>
    </location>
</feature>
<keyword evidence="3 6" id="KW-0812">Transmembrane</keyword>
<feature type="transmembrane region" description="Helical" evidence="6">
    <location>
        <begin position="91"/>
        <end position="110"/>
    </location>
</feature>
<organism evidence="7 8">
    <name type="scientific">Butyricimonas faecihominis</name>
    <dbReference type="NCBI Taxonomy" id="1472416"/>
    <lineage>
        <taxon>Bacteria</taxon>
        <taxon>Pseudomonadati</taxon>
        <taxon>Bacteroidota</taxon>
        <taxon>Bacteroidia</taxon>
        <taxon>Bacteroidales</taxon>
        <taxon>Odoribacteraceae</taxon>
        <taxon>Butyricimonas</taxon>
    </lineage>
</organism>
<keyword evidence="5 6" id="KW-0472">Membrane</keyword>
<evidence type="ECO:0000256" key="4">
    <source>
        <dbReference type="ARBA" id="ARBA00022989"/>
    </source>
</evidence>
<dbReference type="RefSeq" id="WP_124318237.1">
    <property type="nucleotide sequence ID" value="NZ_AP028155.1"/>
</dbReference>
<protein>
    <submittedName>
        <fullName evidence="7">O-antigen/teichoic acid export membrane protein</fullName>
    </submittedName>
</protein>
<dbReference type="GO" id="GO:0005886">
    <property type="term" value="C:plasma membrane"/>
    <property type="evidence" value="ECO:0007669"/>
    <property type="project" value="UniProtKB-SubCell"/>
</dbReference>
<reference evidence="7 8" key="1">
    <citation type="submission" date="2020-08" db="EMBL/GenBank/DDBJ databases">
        <title>Genomic Encyclopedia of Type Strains, Phase IV (KMG-IV): sequencing the most valuable type-strain genomes for metagenomic binning, comparative biology and taxonomic classification.</title>
        <authorList>
            <person name="Goeker M."/>
        </authorList>
    </citation>
    <scope>NUCLEOTIDE SEQUENCE [LARGE SCALE GENOMIC DNA]</scope>
    <source>
        <strain evidence="7 8">DSM 105721</strain>
    </source>
</reference>
<feature type="transmembrane region" description="Helical" evidence="6">
    <location>
        <begin position="7"/>
        <end position="27"/>
    </location>
</feature>
<feature type="transmembrane region" description="Helical" evidence="6">
    <location>
        <begin position="472"/>
        <end position="494"/>
    </location>
</feature>
<gene>
    <name evidence="7" type="ORF">GGR14_002999</name>
</gene>
<name>A0A7W6HY95_9BACT</name>
<feature type="transmembrane region" description="Helical" evidence="6">
    <location>
        <begin position="47"/>
        <end position="70"/>
    </location>
</feature>
<evidence type="ECO:0000256" key="1">
    <source>
        <dbReference type="ARBA" id="ARBA00004651"/>
    </source>
</evidence>
<feature type="transmembrane region" description="Helical" evidence="6">
    <location>
        <begin position="122"/>
        <end position="143"/>
    </location>
</feature>
<feature type="transmembrane region" description="Helical" evidence="6">
    <location>
        <begin position="373"/>
        <end position="394"/>
    </location>
</feature>
<evidence type="ECO:0000313" key="8">
    <source>
        <dbReference type="Proteomes" id="UP000546007"/>
    </source>
</evidence>
<feature type="transmembrane region" description="Helical" evidence="6">
    <location>
        <begin position="278"/>
        <end position="298"/>
    </location>
</feature>
<comment type="subcellular location">
    <subcellularLocation>
        <location evidence="1">Cell membrane</location>
        <topology evidence="1">Multi-pass membrane protein</topology>
    </subcellularLocation>
</comment>
<evidence type="ECO:0000313" key="7">
    <source>
        <dbReference type="EMBL" id="MBB4027189.1"/>
    </source>
</evidence>
<evidence type="ECO:0000256" key="5">
    <source>
        <dbReference type="ARBA" id="ARBA00023136"/>
    </source>
</evidence>
<keyword evidence="2" id="KW-1003">Cell membrane</keyword>
<dbReference type="PANTHER" id="PTHR30250:SF26">
    <property type="entry name" value="PSMA PROTEIN"/>
    <property type="match status" value="1"/>
</dbReference>
<keyword evidence="4 6" id="KW-1133">Transmembrane helix</keyword>
<evidence type="ECO:0000256" key="6">
    <source>
        <dbReference type="SAM" id="Phobius"/>
    </source>
</evidence>
<evidence type="ECO:0000256" key="3">
    <source>
        <dbReference type="ARBA" id="ARBA00022692"/>
    </source>
</evidence>
<feature type="transmembrane region" description="Helical" evidence="6">
    <location>
        <begin position="341"/>
        <end position="361"/>
    </location>
</feature>
<proteinExistence type="predicted"/>
<dbReference type="OrthoDB" id="8609648at2"/>
<evidence type="ECO:0000256" key="2">
    <source>
        <dbReference type="ARBA" id="ARBA00022475"/>
    </source>
</evidence>
<dbReference type="EMBL" id="JACIES010000008">
    <property type="protein sequence ID" value="MBB4027189.1"/>
    <property type="molecule type" value="Genomic_DNA"/>
</dbReference>
<dbReference type="PANTHER" id="PTHR30250">
    <property type="entry name" value="PST FAMILY PREDICTED COLANIC ACID TRANSPORTER"/>
    <property type="match status" value="1"/>
</dbReference>